<dbReference type="InterPro" id="IPR050834">
    <property type="entry name" value="Glycosyltransf_2"/>
</dbReference>
<dbReference type="PANTHER" id="PTHR43685:SF2">
    <property type="entry name" value="GLYCOSYLTRANSFERASE 2-LIKE DOMAIN-CONTAINING PROTEIN"/>
    <property type="match status" value="1"/>
</dbReference>
<gene>
    <name evidence="2" type="ORF">BOH66_12910</name>
</gene>
<dbReference type="Gene3D" id="3.90.550.10">
    <property type="entry name" value="Spore Coat Polysaccharide Biosynthesis Protein SpsA, Chain A"/>
    <property type="match status" value="1"/>
</dbReference>
<evidence type="ECO:0000313" key="2">
    <source>
        <dbReference type="EMBL" id="APZ35043.1"/>
    </source>
</evidence>
<dbReference type="KEGG" id="maur:BOH66_12910"/>
<name>A0A1P8UA98_9MICO</name>
<organism evidence="2 3">
    <name type="scientific">Microbacterium aurum</name>
    <dbReference type="NCBI Taxonomy" id="36805"/>
    <lineage>
        <taxon>Bacteria</taxon>
        <taxon>Bacillati</taxon>
        <taxon>Actinomycetota</taxon>
        <taxon>Actinomycetes</taxon>
        <taxon>Micrococcales</taxon>
        <taxon>Microbacteriaceae</taxon>
        <taxon>Microbacterium</taxon>
    </lineage>
</organism>
<dbReference type="InterPro" id="IPR001173">
    <property type="entry name" value="Glyco_trans_2-like"/>
</dbReference>
<dbReference type="EMBL" id="CP018762">
    <property type="protein sequence ID" value="APZ35043.1"/>
    <property type="molecule type" value="Genomic_DNA"/>
</dbReference>
<dbReference type="SUPFAM" id="SSF53448">
    <property type="entry name" value="Nucleotide-diphospho-sugar transferases"/>
    <property type="match status" value="1"/>
</dbReference>
<accession>A0A1P8UA98</accession>
<evidence type="ECO:0000259" key="1">
    <source>
        <dbReference type="Pfam" id="PF00535"/>
    </source>
</evidence>
<dbReference type="PANTHER" id="PTHR43685">
    <property type="entry name" value="GLYCOSYLTRANSFERASE"/>
    <property type="match status" value="1"/>
</dbReference>
<dbReference type="Proteomes" id="UP000187185">
    <property type="component" value="Chromosome"/>
</dbReference>
<proteinExistence type="predicted"/>
<protein>
    <recommendedName>
        <fullName evidence="1">Glycosyltransferase 2-like domain-containing protein</fullName>
    </recommendedName>
</protein>
<dbReference type="AlphaFoldDB" id="A0A1P8UA98"/>
<keyword evidence="3" id="KW-1185">Reference proteome</keyword>
<feature type="domain" description="Glycosyltransferase 2-like" evidence="1">
    <location>
        <begin position="6"/>
        <end position="163"/>
    </location>
</feature>
<sequence>MTPTVSVIIPTNRVDSWLDEAVQSALDSSDVSIEVIVVINGPASFEPRSWTADPRVVLVHERSRLGPTRAMIEGVARARGEFVARLDADDRMLPLRLSEQVARLRAQPTAPLVGTATSRITPEGEPAGNIRMPSGDDVRRHLVLFNCIPHSSVMLRRSALEEVGGYDESLEQMEDYDLILRLSVLGPVPVLTSLLTEYRIHPGQLSRGATPYGLHIQRISVARRTLGRALGMNRLSVAARDALWRAAQYARYHRVTRPGHEY</sequence>
<reference evidence="2 3" key="1">
    <citation type="submission" date="2016-12" db="EMBL/GenBank/DDBJ databases">
        <title>Complete genome sequence of Microbacterium aurum KACC 15219.</title>
        <authorList>
            <person name="Jung Y."/>
            <person name="Shin J.-H."/>
            <person name="Lee Y.-J."/>
            <person name="Yi H."/>
            <person name="Bahn Y.-S."/>
            <person name="Kim J.F."/>
            <person name="Lee D.-W."/>
        </authorList>
    </citation>
    <scope>NUCLEOTIDE SEQUENCE [LARGE SCALE GENOMIC DNA]</scope>
    <source>
        <strain evidence="2 3">KACC 15219</strain>
    </source>
</reference>
<dbReference type="Pfam" id="PF00535">
    <property type="entry name" value="Glycos_transf_2"/>
    <property type="match status" value="1"/>
</dbReference>
<dbReference type="InterPro" id="IPR029044">
    <property type="entry name" value="Nucleotide-diphossugar_trans"/>
</dbReference>
<dbReference type="STRING" id="36805.BOH66_12910"/>
<evidence type="ECO:0000313" key="3">
    <source>
        <dbReference type="Proteomes" id="UP000187185"/>
    </source>
</evidence>